<evidence type="ECO:0000259" key="2">
    <source>
        <dbReference type="Pfam" id="PF03413"/>
    </source>
</evidence>
<feature type="domain" description="PepSY" evidence="2">
    <location>
        <begin position="28"/>
        <end position="85"/>
    </location>
</feature>
<accession>A0ABT4DJ95</accession>
<sequence>MKNFKKILVVGIIVGSAGFSMNALGAQLTEQQVKDIVTKEVPNGQITKFELDNEHGKLVYEIEMMDGNIEKEFDIDAETGAILKSKQEQKANPIGNVKISYEQARDIALKQSNNGKFKEVKLKNKNGSPFYKVELLEGSIEREFFIDANTGELLKKNIFGKVIKM</sequence>
<protein>
    <submittedName>
        <fullName evidence="3">PepSY domain-containing protein</fullName>
    </submittedName>
</protein>
<dbReference type="Proteomes" id="UP001062738">
    <property type="component" value="Unassembled WGS sequence"/>
</dbReference>
<keyword evidence="1" id="KW-0732">Signal</keyword>
<feature type="signal peptide" evidence="1">
    <location>
        <begin position="1"/>
        <end position="25"/>
    </location>
</feature>
<evidence type="ECO:0000313" key="4">
    <source>
        <dbReference type="Proteomes" id="UP001062738"/>
    </source>
</evidence>
<keyword evidence="4" id="KW-1185">Reference proteome</keyword>
<gene>
    <name evidence="3" type="ORF">OCK72_01580</name>
</gene>
<feature type="domain" description="PepSY" evidence="2">
    <location>
        <begin position="98"/>
        <end position="156"/>
    </location>
</feature>
<organism evidence="3 4">
    <name type="scientific">Fusobacterium simiae</name>
    <dbReference type="NCBI Taxonomy" id="855"/>
    <lineage>
        <taxon>Bacteria</taxon>
        <taxon>Fusobacteriati</taxon>
        <taxon>Fusobacteriota</taxon>
        <taxon>Fusobacteriia</taxon>
        <taxon>Fusobacteriales</taxon>
        <taxon>Fusobacteriaceae</taxon>
        <taxon>Fusobacterium</taxon>
    </lineage>
</organism>
<dbReference type="Gene3D" id="3.10.450.40">
    <property type="match status" value="2"/>
</dbReference>
<dbReference type="Pfam" id="PF03413">
    <property type="entry name" value="PepSY"/>
    <property type="match status" value="2"/>
</dbReference>
<dbReference type="SUPFAM" id="SSF54403">
    <property type="entry name" value="Cystatin/monellin"/>
    <property type="match status" value="1"/>
</dbReference>
<evidence type="ECO:0000313" key="3">
    <source>
        <dbReference type="EMBL" id="MCY7007339.1"/>
    </source>
</evidence>
<proteinExistence type="predicted"/>
<dbReference type="InterPro" id="IPR025711">
    <property type="entry name" value="PepSY"/>
</dbReference>
<dbReference type="EMBL" id="JAOXXL010000003">
    <property type="protein sequence ID" value="MCY7007339.1"/>
    <property type="molecule type" value="Genomic_DNA"/>
</dbReference>
<feature type="chain" id="PRO_5047255296" evidence="1">
    <location>
        <begin position="26"/>
        <end position="165"/>
    </location>
</feature>
<comment type="caution">
    <text evidence="3">The sequence shown here is derived from an EMBL/GenBank/DDBJ whole genome shotgun (WGS) entry which is preliminary data.</text>
</comment>
<dbReference type="InterPro" id="IPR046350">
    <property type="entry name" value="Cystatin_sf"/>
</dbReference>
<dbReference type="RefSeq" id="WP_265151557.1">
    <property type="nucleotide sequence ID" value="NZ_JAOXXL010000003.1"/>
</dbReference>
<reference evidence="3" key="1">
    <citation type="submission" date="2022-09" db="EMBL/GenBank/DDBJ databases">
        <authorList>
            <person name="Zoaiter M."/>
        </authorList>
    </citation>
    <scope>NUCLEOTIDE SEQUENCE</scope>
    <source>
        <strain evidence="3">DSM 19848</strain>
    </source>
</reference>
<name>A0ABT4DJ95_FUSSI</name>
<evidence type="ECO:0000256" key="1">
    <source>
        <dbReference type="SAM" id="SignalP"/>
    </source>
</evidence>